<keyword evidence="2" id="KW-1185">Reference proteome</keyword>
<organism evidence="1 2">
    <name type="scientific">Xenoophorus captivus</name>
    <dbReference type="NCBI Taxonomy" id="1517983"/>
    <lineage>
        <taxon>Eukaryota</taxon>
        <taxon>Metazoa</taxon>
        <taxon>Chordata</taxon>
        <taxon>Craniata</taxon>
        <taxon>Vertebrata</taxon>
        <taxon>Euteleostomi</taxon>
        <taxon>Actinopterygii</taxon>
        <taxon>Neopterygii</taxon>
        <taxon>Teleostei</taxon>
        <taxon>Neoteleostei</taxon>
        <taxon>Acanthomorphata</taxon>
        <taxon>Ovalentaria</taxon>
        <taxon>Atherinomorphae</taxon>
        <taxon>Cyprinodontiformes</taxon>
        <taxon>Goodeidae</taxon>
        <taxon>Xenoophorus</taxon>
    </lineage>
</organism>
<evidence type="ECO:0000313" key="2">
    <source>
        <dbReference type="Proteomes" id="UP001434883"/>
    </source>
</evidence>
<name>A0ABV0QM27_9TELE</name>
<sequence>MQWCRHHASGMRQDCKSDIHRRCPSNLTELKIFCKAKWIKNVILITYQCHSFQSFEKQVSISFHFTISHYFMLIDDIKKCTEVHGCILIKHEKVQYFCKDSSQTCLDLDAGTNAVYKFRITHTPSAVH</sequence>
<protein>
    <submittedName>
        <fullName evidence="1">Uncharacterized protein</fullName>
    </submittedName>
</protein>
<accession>A0ABV0QM27</accession>
<dbReference type="EMBL" id="JAHRIN010017124">
    <property type="protein sequence ID" value="MEQ2196850.1"/>
    <property type="molecule type" value="Genomic_DNA"/>
</dbReference>
<proteinExistence type="predicted"/>
<dbReference type="Proteomes" id="UP001434883">
    <property type="component" value="Unassembled WGS sequence"/>
</dbReference>
<comment type="caution">
    <text evidence="1">The sequence shown here is derived from an EMBL/GenBank/DDBJ whole genome shotgun (WGS) entry which is preliminary data.</text>
</comment>
<gene>
    <name evidence="1" type="ORF">XENOCAPTIV_015432</name>
</gene>
<evidence type="ECO:0000313" key="1">
    <source>
        <dbReference type="EMBL" id="MEQ2196850.1"/>
    </source>
</evidence>
<reference evidence="1 2" key="1">
    <citation type="submission" date="2021-06" db="EMBL/GenBank/DDBJ databases">
        <authorList>
            <person name="Palmer J.M."/>
        </authorList>
    </citation>
    <scope>NUCLEOTIDE SEQUENCE [LARGE SCALE GENOMIC DNA]</scope>
    <source>
        <strain evidence="1 2">XC_2019</strain>
        <tissue evidence="1">Muscle</tissue>
    </source>
</reference>